<keyword evidence="8" id="KW-1185">Reference proteome</keyword>
<dbReference type="Proteomes" id="UP000410492">
    <property type="component" value="Unassembled WGS sequence"/>
</dbReference>
<protein>
    <recommendedName>
        <fullName evidence="6">C2H2-type domain-containing protein</fullName>
    </recommendedName>
</protein>
<feature type="compositionally biased region" description="Basic and acidic residues" evidence="5">
    <location>
        <begin position="1"/>
        <end position="11"/>
    </location>
</feature>
<feature type="compositionally biased region" description="Basic and acidic residues" evidence="5">
    <location>
        <begin position="523"/>
        <end position="532"/>
    </location>
</feature>
<dbReference type="SMART" id="SM00355">
    <property type="entry name" value="ZnF_C2H2"/>
    <property type="match status" value="6"/>
</dbReference>
<dbReference type="OrthoDB" id="6753305at2759"/>
<feature type="compositionally biased region" description="Basic and acidic residues" evidence="5">
    <location>
        <begin position="83"/>
        <end position="105"/>
    </location>
</feature>
<feature type="domain" description="C2H2-type" evidence="6">
    <location>
        <begin position="1250"/>
        <end position="1278"/>
    </location>
</feature>
<keyword evidence="4" id="KW-0863">Zinc-finger</keyword>
<organism evidence="7 8">
    <name type="scientific">Callosobruchus maculatus</name>
    <name type="common">Southern cowpea weevil</name>
    <name type="synonym">Pulse bruchid</name>
    <dbReference type="NCBI Taxonomy" id="64391"/>
    <lineage>
        <taxon>Eukaryota</taxon>
        <taxon>Metazoa</taxon>
        <taxon>Ecdysozoa</taxon>
        <taxon>Arthropoda</taxon>
        <taxon>Hexapoda</taxon>
        <taxon>Insecta</taxon>
        <taxon>Pterygota</taxon>
        <taxon>Neoptera</taxon>
        <taxon>Endopterygota</taxon>
        <taxon>Coleoptera</taxon>
        <taxon>Polyphaga</taxon>
        <taxon>Cucujiformia</taxon>
        <taxon>Chrysomeloidea</taxon>
        <taxon>Chrysomelidae</taxon>
        <taxon>Bruchinae</taxon>
        <taxon>Bruchini</taxon>
        <taxon>Callosobruchus</taxon>
    </lineage>
</organism>
<reference evidence="7 8" key="1">
    <citation type="submission" date="2019-01" db="EMBL/GenBank/DDBJ databases">
        <authorList>
            <person name="Sayadi A."/>
        </authorList>
    </citation>
    <scope>NUCLEOTIDE SEQUENCE [LARGE SCALE GENOMIC DNA]</scope>
</reference>
<dbReference type="GO" id="GO:0006383">
    <property type="term" value="P:transcription by RNA polymerase III"/>
    <property type="evidence" value="ECO:0007669"/>
    <property type="project" value="TreeGrafter"/>
</dbReference>
<dbReference type="GO" id="GO:0005634">
    <property type="term" value="C:nucleus"/>
    <property type="evidence" value="ECO:0007669"/>
    <property type="project" value="UniProtKB-SubCell"/>
</dbReference>
<keyword evidence="4" id="KW-0479">Metal-binding</keyword>
<proteinExistence type="predicted"/>
<keyword evidence="4" id="KW-0862">Zinc</keyword>
<feature type="compositionally biased region" description="Basic and acidic residues" evidence="5">
    <location>
        <begin position="411"/>
        <end position="427"/>
    </location>
</feature>
<feature type="region of interest" description="Disordered" evidence="5">
    <location>
        <begin position="276"/>
        <end position="590"/>
    </location>
</feature>
<feature type="compositionally biased region" description="Basic and acidic residues" evidence="5">
    <location>
        <begin position="637"/>
        <end position="652"/>
    </location>
</feature>
<evidence type="ECO:0000256" key="2">
    <source>
        <dbReference type="ARBA" id="ARBA00023163"/>
    </source>
</evidence>
<sequence>MSKHANAEKSKTSSPANKKQNVIIFKPEEIAKFGLFGMAEKAGASGTKTAINTESGETYTKNIPTTSRQNASITPKTKWKTRKDKEDSTPSDDKTESESKDYQSGIDVKRKIGDILKKTFEEMKRSEPDKFQVKGTSSVSGTKISLDCDTKSEIVSLLKLAKDKKEAGIETETVKKGANDSSKKVNVIGITSVKYSEEEIQNILKGCSSSSNEPKSNTAVESDILIENEINKAPQAREEEIVKNDLFENSDVQSIQISTKEVPCLTKDTSVKINTGEAKHSVHETSITEGAKLDSKTGKNKNEKDESCEDFGSKRLHKSRASKDLNKFTSETVLPEDNIDARESPKTSEPISEVGVEKDSQIQTELSILQESKTSKNVNDVDEVISEPTAPEENLDASKSAKNSKTGKKQNVKDTSCESRILHESRASKNLNDSDEIISETAAPEDNLDAGKSPKIPESKSEAAVEKNSQVQSQLNIDNPAGFDYYIIQFPPSDGAKSTCVKDPAKLGATEHDPTEEPQQPQRELDDNETQKPQKQPAKKMEDIDIEDELSYSVLTMDQSIKEDQPKNKNLGKRKPNRQESHDAEVPTSEKVVKVINVEKHPEPVGDESIFKVNVVLEGSKPEVVDNVSWRPRKRKQQMDCKVDEVESVEKRSKTRGRKKSVKDDDFVVDPSRYKNVRQYENKAHAANQKPVEDESAIKLEDVVTVKNEDAEIVEKTPKKIAPPVDVQKIPVDETNSTTKKRGRPKRSKQPYMEEDVPATVFCPLEASKSGRKRRKINYFNLENSLYGDPEDGSMGSGKKKGRPRKVKAEDDPQKGSQSTTDESFIGEQSDADLSLAETLVQSETFANHNPGVQTNELINEPEESKDELTSLEKVRKYRRTGKTVEMLNSIFTAAVNTLNDTNLDRSVDGQKEQTPVNMVKRIKLKGKRDRRYKREETFELNEKNEVTCVVCQAKIPFEEWDDHNSSVHYDLSWRAGENMLLDIDLETFVKKKVDPYLKRLKRLVCDKCQAEFNVSSEFINHREECFGISVNNMVICALCKEEMTKDKFYGHRQKKHNSLAWRVGDVPLDLTNQHFVMSVLNARYKAKKPLYCYKCDTAKKSVIGYLSHQSQCGVHENDAKIPCAQCGRKVLPVSMPVHIKMVHETPKINKMMMDQPMEQPVLDDKRRAAKNAMSIITMFSKGNLIGDTSKYYVENPEFTEDFVKYFLQKEANTNKLIKCKFKGCKYTTLDVNIMVAHLISCASKPPKYYTCRKCLETYSTVDELLVHVKDIHNKNPEDENVQLSDEDSDENVVDKGYLMRKTMMQKVVIKTKKAEVVNPYKVKPLCIAKIPRPGRSMLFSSAFEYTLEFCNNYFSQNELFNHLHCTKENWKLIDESLIQKYLPQSEISCEVGIKQVRGFEEVNQCFFNRFELFEVKIQENHVTMYCGGPINALCWQPTPYLRLDCRQLLAVAVINDFETKYNMKSNYAEPTAIQLWDFGNLKNKHSITMPRLMYCLSLNIGPVWHMEWCPSGCFDEISSTNDETFNRLGLLAVAGSIPDVHIYAIPKINEEDWGLVYRTKPVLKLQLSNTQDCGRGSYYPTKISWCKASRHSILAVGYTNGMVAMFNLDCDSSLLKHRDEDEVDVLLPYKSVQAHTFSISILQVLHHSNGDRWVLTGGMDKSYIWDLKNDTFINLSPKKLILDGIWLTHWLSSITTHDEVNLVKGASAAQINCLRKYLSDPGSLLTSLSSVSSISSSDWLNAIITGNLAGEILAYFPQQLLFNAADDKSRSKYKKTLGYTKLIKKGSTDNKNEEGIEYANLLEYKKAVAKYGVVFCDCKMDKPEDLPPSDRGQKSNSSDKYEGKSIPNLYPLQTINKISFNPNCQASLYYATGYQIGFVRVSYLRFLDSDKQVV</sequence>
<keyword evidence="2" id="KW-0804">Transcription</keyword>
<feature type="compositionally biased region" description="Basic and acidic residues" evidence="5">
    <location>
        <begin position="291"/>
        <end position="305"/>
    </location>
</feature>
<feature type="compositionally biased region" description="Polar residues" evidence="5">
    <location>
        <begin position="467"/>
        <end position="477"/>
    </location>
</feature>
<feature type="compositionally biased region" description="Polar residues" evidence="5">
    <location>
        <begin position="46"/>
        <end position="75"/>
    </location>
</feature>
<evidence type="ECO:0000313" key="8">
    <source>
        <dbReference type="Proteomes" id="UP000410492"/>
    </source>
</evidence>
<dbReference type="InterPro" id="IPR052416">
    <property type="entry name" value="GTF3C_component"/>
</dbReference>
<feature type="region of interest" description="Disordered" evidence="5">
    <location>
        <begin position="717"/>
        <end position="759"/>
    </location>
</feature>
<dbReference type="Gene3D" id="2.130.10.10">
    <property type="entry name" value="YVTN repeat-like/Quinoprotein amine dehydrogenase"/>
    <property type="match status" value="1"/>
</dbReference>
<evidence type="ECO:0000256" key="3">
    <source>
        <dbReference type="ARBA" id="ARBA00023242"/>
    </source>
</evidence>
<feature type="compositionally biased region" description="Basic and acidic residues" evidence="5">
    <location>
        <begin position="455"/>
        <end position="465"/>
    </location>
</feature>
<evidence type="ECO:0000259" key="6">
    <source>
        <dbReference type="PROSITE" id="PS50157"/>
    </source>
</evidence>
<evidence type="ECO:0000256" key="1">
    <source>
        <dbReference type="ARBA" id="ARBA00004123"/>
    </source>
</evidence>
<dbReference type="InterPro" id="IPR013087">
    <property type="entry name" value="Znf_C2H2_type"/>
</dbReference>
<dbReference type="InterPro" id="IPR036322">
    <property type="entry name" value="WD40_repeat_dom_sf"/>
</dbReference>
<dbReference type="SUPFAM" id="SSF50978">
    <property type="entry name" value="WD40 repeat-like"/>
    <property type="match status" value="1"/>
</dbReference>
<evidence type="ECO:0000313" key="7">
    <source>
        <dbReference type="EMBL" id="VEN58129.1"/>
    </source>
</evidence>
<dbReference type="PANTHER" id="PTHR15052">
    <property type="entry name" value="RNA POLYMERASE III TRANSCRIPTION INITIATION FACTOR COMPLEX SUBUNIT"/>
    <property type="match status" value="1"/>
</dbReference>
<dbReference type="GO" id="GO:0000127">
    <property type="term" value="C:transcription factor TFIIIC complex"/>
    <property type="evidence" value="ECO:0007669"/>
    <property type="project" value="TreeGrafter"/>
</dbReference>
<feature type="compositionally biased region" description="Polar residues" evidence="5">
    <location>
        <begin position="846"/>
        <end position="858"/>
    </location>
</feature>
<gene>
    <name evidence="7" type="ORF">CALMAC_LOCUS16567</name>
</gene>
<dbReference type="GO" id="GO:0008270">
    <property type="term" value="F:zinc ion binding"/>
    <property type="evidence" value="ECO:0007669"/>
    <property type="project" value="UniProtKB-KW"/>
</dbReference>
<dbReference type="PANTHER" id="PTHR15052:SF2">
    <property type="entry name" value="GENERAL TRANSCRIPTION FACTOR 3C POLYPEPTIDE 2"/>
    <property type="match status" value="1"/>
</dbReference>
<comment type="subcellular location">
    <subcellularLocation>
        <location evidence="1">Nucleus</location>
    </subcellularLocation>
</comment>
<name>A0A653DD51_CALMS</name>
<feature type="compositionally biased region" description="Basic and acidic residues" evidence="5">
    <location>
        <begin position="503"/>
        <end position="515"/>
    </location>
</feature>
<feature type="region of interest" description="Disordered" evidence="5">
    <location>
        <begin position="784"/>
        <end position="827"/>
    </location>
</feature>
<evidence type="ECO:0000256" key="5">
    <source>
        <dbReference type="SAM" id="MobiDB-lite"/>
    </source>
</evidence>
<dbReference type="EMBL" id="CAACVG010011464">
    <property type="protein sequence ID" value="VEN58129.1"/>
    <property type="molecule type" value="Genomic_DNA"/>
</dbReference>
<accession>A0A653DD51</accession>
<feature type="region of interest" description="Disordered" evidence="5">
    <location>
        <begin position="1"/>
        <end position="23"/>
    </location>
</feature>
<dbReference type="PROSITE" id="PS50157">
    <property type="entry name" value="ZINC_FINGER_C2H2_2"/>
    <property type="match status" value="1"/>
</dbReference>
<feature type="compositionally biased region" description="Polar residues" evidence="5">
    <location>
        <begin position="361"/>
        <end position="378"/>
    </location>
</feature>
<feature type="region of interest" description="Disordered" evidence="5">
    <location>
        <begin position="622"/>
        <end position="667"/>
    </location>
</feature>
<dbReference type="PROSITE" id="PS00028">
    <property type="entry name" value="ZINC_FINGER_C2H2_1"/>
    <property type="match status" value="1"/>
</dbReference>
<evidence type="ECO:0000256" key="4">
    <source>
        <dbReference type="PROSITE-ProRule" id="PRU00042"/>
    </source>
</evidence>
<dbReference type="InterPro" id="IPR015943">
    <property type="entry name" value="WD40/YVTN_repeat-like_dom_sf"/>
</dbReference>
<keyword evidence="3" id="KW-0539">Nucleus</keyword>
<feature type="region of interest" description="Disordered" evidence="5">
    <location>
        <begin position="846"/>
        <end position="870"/>
    </location>
</feature>
<feature type="region of interest" description="Disordered" evidence="5">
    <location>
        <begin position="1826"/>
        <end position="1845"/>
    </location>
</feature>
<feature type="region of interest" description="Disordered" evidence="5">
    <location>
        <begin position="43"/>
        <end position="105"/>
    </location>
</feature>
<feature type="compositionally biased region" description="Basic and acidic residues" evidence="5">
    <location>
        <begin position="1832"/>
        <end position="1844"/>
    </location>
</feature>
<feature type="compositionally biased region" description="Basic residues" evidence="5">
    <location>
        <begin position="739"/>
        <end position="749"/>
    </location>
</feature>